<organism evidence="1 2">
    <name type="scientific">Homo sapiens</name>
    <name type="common">Human</name>
    <dbReference type="NCBI Taxonomy" id="9606"/>
    <lineage>
        <taxon>Eukaryota</taxon>
        <taxon>Metazoa</taxon>
        <taxon>Chordata</taxon>
        <taxon>Craniata</taxon>
        <taxon>Vertebrata</taxon>
        <taxon>Euteleostomi</taxon>
        <taxon>Mammalia</taxon>
        <taxon>Eutheria</taxon>
        <taxon>Euarchontoglires</taxon>
        <taxon>Primates</taxon>
        <taxon>Haplorrhini</taxon>
        <taxon>Catarrhini</taxon>
        <taxon>Hominidae</taxon>
        <taxon>Homo</taxon>
    </lineage>
</organism>
<dbReference type="ChiTaRS" id="MXI1">
    <property type="organism name" value="human"/>
</dbReference>
<dbReference type="VEuPathDB" id="HostDB:ENSG00000119950"/>
<reference evidence="1" key="1">
    <citation type="journal article" date="2001" name="Nature">
        <title>Initial sequencing and analysis of the human genome.</title>
        <authorList>
            <consortium name="International Human Genome Sequencing Consortium"/>
            <person name="Lander E.S."/>
            <person name="Linton L.M."/>
            <person name="Birren B."/>
            <person name="Nusbaum C."/>
            <person name="Zody M.C."/>
            <person name="Baldwin J."/>
            <person name="Devon K."/>
            <person name="Dewar K."/>
            <person name="Doyle M."/>
            <person name="FitzHugh W."/>
            <person name="Funke R."/>
            <person name="Gage D."/>
            <person name="Harris K."/>
            <person name="Heaford A."/>
            <person name="Howland J."/>
            <person name="Kann L."/>
            <person name="Lehoczky J."/>
            <person name="LeVine R."/>
            <person name="McEwan P."/>
            <person name="McKernan K."/>
            <person name="Meldrim J."/>
            <person name="Mesirov J.P."/>
            <person name="Miranda C."/>
            <person name="Morris W."/>
            <person name="Naylor J."/>
            <person name="Raymond C."/>
            <person name="Rosetti M."/>
            <person name="Santos R."/>
            <person name="Sheridan A."/>
            <person name="Sougnez C."/>
            <person name="Stange-Thomann N."/>
            <person name="Stojanovic N."/>
            <person name="Subramanian A."/>
            <person name="Wyman D."/>
            <person name="Rogers J."/>
            <person name="Sulston J."/>
            <person name="Ainscough R."/>
            <person name="Beck S."/>
            <person name="Bentley D."/>
            <person name="Burton J."/>
            <person name="Clee C."/>
            <person name="Carter N."/>
            <person name="Coulson A."/>
            <person name="Deadman R."/>
            <person name="Deloukas P."/>
            <person name="Dunham A."/>
            <person name="Dunham I."/>
            <person name="Durbin R."/>
            <person name="French L."/>
            <person name="Grafham D."/>
            <person name="Gregory S."/>
            <person name="Hubbard T."/>
            <person name="Humphray S."/>
            <person name="Hunt A."/>
            <person name="Jones M."/>
            <person name="Lloyd C."/>
            <person name="McMurray A."/>
            <person name="Matthews L."/>
            <person name="Mercer S."/>
            <person name="Milne S."/>
            <person name="Mullikin J.C."/>
            <person name="Mungall A."/>
            <person name="Plumb R."/>
            <person name="Ross M."/>
            <person name="Shownkeen R."/>
            <person name="Sims S."/>
            <person name="Waterston R.H."/>
            <person name="Wilson R.K."/>
            <person name="Hillier L.W."/>
            <person name="McPherson J.D."/>
            <person name="Marra M.A."/>
            <person name="Mardis E.R."/>
            <person name="Fulton L.A."/>
            <person name="Chinwalla A.T."/>
            <person name="Pepin K.H."/>
            <person name="Gish W.R."/>
            <person name="Chissoe S.L."/>
            <person name="Wendl M.C."/>
            <person name="Delehaunty K.D."/>
            <person name="Miner T.L."/>
            <person name="Delehaunty A."/>
            <person name="Kramer J.B."/>
            <person name="Cook L.L."/>
            <person name="Fulton R.S."/>
            <person name="Johnson D.L."/>
            <person name="Minx P.J."/>
            <person name="Clifton S.W."/>
            <person name="Hawkins T."/>
            <person name="Branscomb E."/>
            <person name="Predki P."/>
            <person name="Richardson P."/>
            <person name="Wenning S."/>
            <person name="Slezak T."/>
            <person name="Doggett N."/>
            <person name="Cheng J.F."/>
            <person name="Olsen A."/>
            <person name="Lucas S."/>
            <person name="Elkin C."/>
            <person name="Uberbacher E."/>
            <person name="Frazier M."/>
            <person name="Gibbs R.A."/>
            <person name="Muzny D.M."/>
            <person name="Scherer S.E."/>
            <person name="Bouck J.B."/>
            <person name="Sodergren E.J."/>
            <person name="Worley K.C."/>
            <person name="Rives C.M."/>
            <person name="Gorrell J.H."/>
            <person name="Metzker M.L."/>
            <person name="Naylor S.L."/>
            <person name="Kucherlapati R.S."/>
            <person name="Nelson D.L."/>
            <person name="Weinstock G.M."/>
            <person name="Sakaki Y."/>
            <person name="Fujiyama A."/>
            <person name="Hattori M."/>
            <person name="Yada T."/>
            <person name="Toyoda A."/>
            <person name="Itoh T."/>
            <person name="Kawagoe C."/>
            <person name="Watanabe H."/>
            <person name="Totoki Y."/>
            <person name="Taylor T."/>
            <person name="Weissenbach J."/>
            <person name="Heilig R."/>
            <person name="Saurin W."/>
            <person name="Artiguenave F."/>
            <person name="Brottier P."/>
            <person name="Bruls T."/>
            <person name="Pelletier E."/>
            <person name="Robert C."/>
            <person name="Wincker P."/>
            <person name="Smith D.R."/>
            <person name="Doucette-Stamm L."/>
            <person name="Rubenfield M."/>
            <person name="Weinstock K."/>
            <person name="Lee H.M."/>
            <person name="Dubois J."/>
            <person name="Rosenthal A."/>
            <person name="Platzer M."/>
            <person name="Nyakatura G."/>
            <person name="Taudien S."/>
            <person name="Rump A."/>
            <person name="Yang H."/>
            <person name="Yu J."/>
            <person name="Wang J."/>
            <person name="Huang G."/>
            <person name="Gu J."/>
            <person name="Hood L."/>
            <person name="Rowen L."/>
            <person name="Madan A."/>
            <person name="Qin S."/>
            <person name="Davis R.W."/>
            <person name="Federspiel N.A."/>
            <person name="Abola A.P."/>
            <person name="Proctor M.J."/>
            <person name="Myers R.M."/>
            <person name="Schmutz J."/>
            <person name="Dickson M."/>
            <person name="Grimwood J."/>
            <person name="Cox D.R."/>
            <person name="Olson M.V."/>
            <person name="Kaul R."/>
            <person name="Raymond C."/>
            <person name="Shimizu N."/>
            <person name="Kawasaki K."/>
            <person name="Minoshima S."/>
            <person name="Evans G.A."/>
            <person name="Athanasiou M."/>
            <person name="Schultz R."/>
            <person name="Roe B.A."/>
            <person name="Chen F."/>
            <person name="Pan H."/>
            <person name="Ramser J."/>
            <person name="Lehrach H."/>
            <person name="Reinhardt R."/>
            <person name="McCombie W.R."/>
            <person name="de la Bastide M."/>
            <person name="Dedhia N."/>
            <person name="Blocker H."/>
            <person name="Hornischer K."/>
            <person name="Nordsiek G."/>
            <person name="Agarwala R."/>
            <person name="Aravind L."/>
            <person name="Bailey J.A."/>
            <person name="Bateman A."/>
            <person name="Batzoglou S."/>
            <person name="Birney E."/>
            <person name="Bork P."/>
            <person name="Brown D.G."/>
            <person name="Burge C.B."/>
            <person name="Cerutti L."/>
            <person name="Chen H.C."/>
            <person name="Church D."/>
            <person name="Clamp M."/>
            <person name="Copley R.R."/>
            <person name="Doerks T."/>
            <person name="Eddy S.R."/>
            <person name="Eichler E.E."/>
            <person name="Furey T.S."/>
            <person name="Galagan J."/>
            <person name="Gilbert J.G."/>
            <person name="Harmon C."/>
            <person name="Hayashizaki Y."/>
            <person name="Haussler D."/>
            <person name="Hermjakob H."/>
            <person name="Hokamp K."/>
            <person name="Jang W."/>
            <person name="Johnson L.S."/>
            <person name="Jones T.A."/>
            <person name="Kasif S."/>
            <person name="Kaspryzk A."/>
            <person name="Kennedy S."/>
            <person name="Kent W.J."/>
            <person name="Kitts P."/>
            <person name="Koonin E.V."/>
            <person name="Korf I."/>
            <person name="Kulp D."/>
            <person name="Lancet D."/>
            <person name="Lowe T.M."/>
            <person name="McLysaght A."/>
            <person name="Mikkelsen T."/>
            <person name="Moran J.V."/>
            <person name="Mulder N."/>
            <person name="Pollara V.J."/>
            <person name="Ponting C.P."/>
            <person name="Schuler G."/>
            <person name="Schultz J."/>
            <person name="Slater G."/>
            <person name="Smit A.F."/>
            <person name="Stupka E."/>
            <person name="Szustakowski J."/>
            <person name="Thierry-Mieg D."/>
            <person name="Thierry-Mieg J."/>
            <person name="Wagner L."/>
            <person name="Wallis J."/>
            <person name="Wheeler R."/>
            <person name="Williams A."/>
            <person name="Wolf Y.I."/>
            <person name="Wolfe K.H."/>
            <person name="Yang S.P."/>
            <person name="Yeh R.F."/>
            <person name="Collins F."/>
            <person name="Guyer M.S."/>
            <person name="Peterson J."/>
            <person name="Felsenfeld A."/>
            <person name="Wetterstrand K.A."/>
            <person name="Patrinos A."/>
            <person name="Morgan M.J."/>
            <person name="de Jong P."/>
            <person name="Catanese J.J."/>
            <person name="Osoegawa K."/>
            <person name="Shizuya H."/>
            <person name="Choi S."/>
            <person name="Chen Y.J."/>
        </authorList>
    </citation>
    <scope>NUCLEOTIDE SEQUENCE [LARGE SCALE GENOMIC DNA]</scope>
</reference>
<proteinExistence type="predicted"/>
<gene>
    <name evidence="1" type="primary">MXI1</name>
</gene>
<dbReference type="Ensembl" id="ENST00000652649.1">
    <property type="protein sequence ID" value="ENSP00000499130.1"/>
    <property type="gene ID" value="ENSG00000119950.21"/>
</dbReference>
<dbReference type="ExpressionAtlas" id="A0A494C1P8">
    <property type="expression patterns" value="baseline and differential"/>
</dbReference>
<dbReference type="Bgee" id="ENSG00000119950">
    <property type="expression patterns" value="Expressed in cranial nerve II and 218 other cell types or tissues"/>
</dbReference>
<dbReference type="Ensembl" id="ENST00000651225.1">
    <property type="protein sequence ID" value="ENSP00000498220.1"/>
    <property type="gene ID" value="ENSG00000119950.21"/>
</dbReference>
<accession>A0A494C1P8</accession>
<reference evidence="1 2" key="2">
    <citation type="journal article" date="2004" name="Nature">
        <title>The DNA sequence and comparative analysis of human chromosome 10.</title>
        <authorList>
            <person name="Deloukas P."/>
            <person name="Earthrowl M.E."/>
            <person name="Grafham D.V."/>
            <person name="Rubenfield M."/>
            <person name="French L."/>
            <person name="Steward C.A."/>
            <person name="Sims S.K."/>
            <person name="Jones M.C."/>
            <person name="Searle S."/>
            <person name="Scott C."/>
            <person name="Howe K."/>
            <person name="Hunt S.E."/>
            <person name="Andrews T.D."/>
            <person name="Gilbert J.G."/>
            <person name="Swarbreck D."/>
            <person name="Ashurst J.L."/>
            <person name="Taylor A."/>
            <person name="Battles J."/>
            <person name="Bird C.P."/>
            <person name="Ainscough R."/>
            <person name="Almeida J.P."/>
            <person name="Ashwell R.I."/>
            <person name="Ambrose K.D."/>
            <person name="Babbage A.K."/>
            <person name="Bagguley C.L."/>
            <person name="Bailey J."/>
            <person name="Banerjee R."/>
            <person name="Bates K."/>
            <person name="Beasley H."/>
            <person name="Bray-Allen S."/>
            <person name="Brown A.J."/>
            <person name="Brown J.Y."/>
            <person name="Burford D.C."/>
            <person name="Burrill W."/>
            <person name="Burton J."/>
            <person name="Cahill P."/>
            <person name="Camire D."/>
            <person name="Carter N.P."/>
            <person name="Chapman J.C."/>
            <person name="Clark S.Y."/>
            <person name="Clarke G."/>
            <person name="Clee C.M."/>
            <person name="Clegg S."/>
            <person name="Corby N."/>
            <person name="Coulson A."/>
            <person name="Dhami P."/>
            <person name="Dutta I."/>
            <person name="Dunn M."/>
            <person name="Faulkner L."/>
            <person name="Frankish A."/>
            <person name="Frankland J.A."/>
            <person name="Garner P."/>
            <person name="Garnett J."/>
            <person name="Gribble S."/>
            <person name="Griffiths C."/>
            <person name="Grocock R."/>
            <person name="Gustafson E."/>
            <person name="Hammond S."/>
            <person name="Harley J.L."/>
            <person name="Hart E."/>
            <person name="Heath P.D."/>
            <person name="Ho T.P."/>
            <person name="Hopkins B."/>
            <person name="Horne J."/>
            <person name="Howden P.J."/>
            <person name="Huckle E."/>
            <person name="Hynds C."/>
            <person name="Johnson C."/>
            <person name="Johnson D."/>
            <person name="Kana A."/>
            <person name="Kay M."/>
            <person name="Kimberley A.M."/>
            <person name="Kershaw J.K."/>
            <person name="Kokkinaki M."/>
            <person name="Laird G.K."/>
            <person name="Lawlor S."/>
            <person name="Lee H.M."/>
            <person name="Leongamornlert D.A."/>
            <person name="Laird G."/>
            <person name="Lloyd C."/>
            <person name="Lloyd D.M."/>
            <person name="Loveland J."/>
            <person name="Lovell J."/>
            <person name="McLaren S."/>
            <person name="McLay K.E."/>
            <person name="McMurray A."/>
            <person name="Mashreghi-Mohammadi M."/>
            <person name="Matthews L."/>
            <person name="Milne S."/>
            <person name="Nickerson T."/>
            <person name="Nguyen M."/>
            <person name="Overton-Larty E."/>
            <person name="Palmer S.A."/>
            <person name="Pearce A.V."/>
            <person name="Peck A.I."/>
            <person name="Pelan S."/>
            <person name="Phillimore B."/>
            <person name="Porter K."/>
            <person name="Rice C.M."/>
            <person name="Rogosin A."/>
            <person name="Ross M.T."/>
            <person name="Sarafidou T."/>
            <person name="Sehra H.K."/>
            <person name="Shownkeen R."/>
            <person name="Skuce C.D."/>
            <person name="Smith M."/>
            <person name="Standring L."/>
            <person name="Sycamore N."/>
            <person name="Tester J."/>
            <person name="Thorpe A."/>
            <person name="Torcasso W."/>
            <person name="Tracey A."/>
            <person name="Tromans A."/>
            <person name="Tsolas J."/>
            <person name="Wall M."/>
            <person name="Walsh J."/>
            <person name="Wang H."/>
            <person name="Weinstock K."/>
            <person name="West A.P."/>
            <person name="Willey D.L."/>
            <person name="Whitehead S.L."/>
            <person name="Wilming L."/>
            <person name="Wray P.W."/>
            <person name="Young L."/>
            <person name="Chen Y."/>
            <person name="Lovering R.C."/>
            <person name="Moschonas N.K."/>
            <person name="Siebert R."/>
            <person name="Fechtel K."/>
            <person name="Bentley D."/>
            <person name="Durbin R."/>
            <person name="Hubbard T."/>
            <person name="Doucette-Stamm L."/>
            <person name="Beck S."/>
            <person name="Smith D.R."/>
            <person name="Rogers J."/>
        </authorList>
    </citation>
    <scope>NUCLEOTIDE SEQUENCE [LARGE SCALE GENOMIC DNA]</scope>
</reference>
<name>A0A494C1P8_HUMAN</name>
<protein>
    <submittedName>
        <fullName evidence="1">MAX interactor 1, dimerization protein</fullName>
    </submittedName>
</protein>
<evidence type="ECO:0000313" key="2">
    <source>
        <dbReference type="Proteomes" id="UP000005640"/>
    </source>
</evidence>
<dbReference type="HGNC" id="HGNC:7534">
    <property type="gene designation" value="MXI1"/>
</dbReference>
<reference evidence="1" key="4">
    <citation type="submission" date="2025-05" db="UniProtKB">
        <authorList>
            <consortium name="Ensembl"/>
        </authorList>
    </citation>
    <scope>IDENTIFICATION</scope>
</reference>
<dbReference type="OrthoDB" id="5920083at2759"/>
<reference evidence="1" key="3">
    <citation type="journal article" date="2004" name="Nature">
        <title>Finishing the euchromatic sequence of the human genome.</title>
        <authorList>
            <consortium name="International Human Genome Sequencing Consortium"/>
        </authorList>
    </citation>
    <scope>NUCLEOTIDE SEQUENCE [LARGE SCALE GENOMIC DNA]</scope>
</reference>
<dbReference type="SMR" id="A0A494C1P8"/>
<dbReference type="AlphaFoldDB" id="A0A494C1P8"/>
<keyword evidence="2" id="KW-1185">Reference proteome</keyword>
<evidence type="ECO:0000313" key="1">
    <source>
        <dbReference type="Ensembl" id="ENSP00000499130.1"/>
    </source>
</evidence>
<sequence>MERVKMINVQRLLEAAEFLERRERGNGWAPLREPERY</sequence>
<dbReference type="GeneTree" id="ENSGT00940000155809"/>
<dbReference type="OpenTargets" id="ENSG00000119950"/>
<dbReference type="EMBL" id="AL360182">
    <property type="status" value="NOT_ANNOTATED_CDS"/>
    <property type="molecule type" value="Genomic_DNA"/>
</dbReference>
<dbReference type="Proteomes" id="UP000005640">
    <property type="component" value="Chromosome 10"/>
</dbReference>